<dbReference type="Ensembl" id="ENSXMAT00000034334.1">
    <property type="protein sequence ID" value="ENSXMAP00000037019.1"/>
    <property type="gene ID" value="ENSXMAG00000020910.1"/>
</dbReference>
<feature type="transmembrane region" description="Helical" evidence="9">
    <location>
        <begin position="152"/>
        <end position="174"/>
    </location>
</feature>
<evidence type="ECO:0000256" key="1">
    <source>
        <dbReference type="ARBA" id="ARBA00004370"/>
    </source>
</evidence>
<evidence type="ECO:0000256" key="5">
    <source>
        <dbReference type="ARBA" id="ARBA00023136"/>
    </source>
</evidence>
<evidence type="ECO:0000256" key="6">
    <source>
        <dbReference type="ARBA" id="ARBA00023170"/>
    </source>
</evidence>
<dbReference type="PRINTS" id="PR00237">
    <property type="entry name" value="GPCRRHODOPSN"/>
</dbReference>
<dbReference type="PANTHER" id="PTHR10489:SF686">
    <property type="entry name" value="C-C CHEMOKINE RECEPTOR TYPE 5"/>
    <property type="match status" value="1"/>
</dbReference>
<feature type="transmembrane region" description="Helical" evidence="9">
    <location>
        <begin position="318"/>
        <end position="338"/>
    </location>
</feature>
<dbReference type="InParanoid" id="A0A3B5R113"/>
<feature type="transmembrane region" description="Helical" evidence="9">
    <location>
        <begin position="42"/>
        <end position="58"/>
    </location>
</feature>
<keyword evidence="7 8" id="KW-0807">Transducer</keyword>
<keyword evidence="3 9" id="KW-1133">Transmembrane helix</keyword>
<keyword evidence="5 9" id="KW-0472">Membrane</keyword>
<reference evidence="12" key="2">
    <citation type="journal article" date="2013" name="Nat. Genet.">
        <title>The genome of the platyfish, Xiphophorus maculatus, provides insights into evolutionary adaptation and several complex traits.</title>
        <authorList>
            <person name="Schartl M."/>
            <person name="Walter R.B."/>
            <person name="Shen Y."/>
            <person name="Garcia T."/>
            <person name="Catchen J."/>
            <person name="Amores A."/>
            <person name="Braasch I."/>
            <person name="Chalopin D."/>
            <person name="Volff J.N."/>
            <person name="Lesch K.P."/>
            <person name="Bisazza A."/>
            <person name="Minx P."/>
            <person name="Hillier L."/>
            <person name="Wilson R.K."/>
            <person name="Fuerstenberg S."/>
            <person name="Boore J."/>
            <person name="Searle S."/>
            <person name="Postlethwait J.H."/>
            <person name="Warren W.C."/>
        </authorList>
    </citation>
    <scope>NUCLEOTIDE SEQUENCE [LARGE SCALE GENOMIC DNA]</scope>
    <source>
        <strain evidence="12">JP 163 A</strain>
    </source>
</reference>
<dbReference type="PROSITE" id="PS00237">
    <property type="entry name" value="G_PROTEIN_RECEP_F1_1"/>
    <property type="match status" value="1"/>
</dbReference>
<keyword evidence="12" id="KW-1185">Reference proteome</keyword>
<dbReference type="AlphaFoldDB" id="A0A3B5R113"/>
<dbReference type="InterPro" id="IPR000276">
    <property type="entry name" value="GPCR_Rhodpsn"/>
</dbReference>
<dbReference type="Gene3D" id="6.20.400.20">
    <property type="match status" value="1"/>
</dbReference>
<protein>
    <submittedName>
        <fullName evidence="11">C-C motif chemokine receptor 5</fullName>
    </submittedName>
</protein>
<keyword evidence="6 8" id="KW-0675">Receptor</keyword>
<accession>A0A3B5R113</accession>
<reference evidence="11" key="3">
    <citation type="submission" date="2025-08" db="UniProtKB">
        <authorList>
            <consortium name="Ensembl"/>
        </authorList>
    </citation>
    <scope>IDENTIFICATION</scope>
    <source>
        <strain evidence="11">JP 163 A</strain>
    </source>
</reference>
<dbReference type="GO" id="GO:0060326">
    <property type="term" value="P:cell chemotaxis"/>
    <property type="evidence" value="ECO:0007669"/>
    <property type="project" value="TreeGrafter"/>
</dbReference>
<comment type="similarity">
    <text evidence="8">Belongs to the G-protein coupled receptor 1 family.</text>
</comment>
<dbReference type="PANTHER" id="PTHR10489">
    <property type="entry name" value="CELL ADHESION MOLECULE"/>
    <property type="match status" value="1"/>
</dbReference>
<proteinExistence type="inferred from homology"/>
<evidence type="ECO:0000259" key="10">
    <source>
        <dbReference type="PROSITE" id="PS50262"/>
    </source>
</evidence>
<keyword evidence="4 8" id="KW-0297">G-protein coupled receptor</keyword>
<dbReference type="Proteomes" id="UP000002852">
    <property type="component" value="Unassembled WGS sequence"/>
</dbReference>
<evidence type="ECO:0000256" key="4">
    <source>
        <dbReference type="ARBA" id="ARBA00023040"/>
    </source>
</evidence>
<dbReference type="GO" id="GO:0019722">
    <property type="term" value="P:calcium-mediated signaling"/>
    <property type="evidence" value="ECO:0007669"/>
    <property type="project" value="TreeGrafter"/>
</dbReference>
<dbReference type="FunCoup" id="A0A3B5R113">
    <property type="interactions" value="131"/>
</dbReference>
<dbReference type="Pfam" id="PF00001">
    <property type="entry name" value="7tm_1"/>
    <property type="match status" value="1"/>
</dbReference>
<dbReference type="InterPro" id="IPR017452">
    <property type="entry name" value="GPCR_Rhodpsn_7TM"/>
</dbReference>
<feature type="transmembrane region" description="Helical" evidence="9">
    <location>
        <begin position="270"/>
        <end position="288"/>
    </location>
</feature>
<feature type="domain" description="G-protein coupled receptors family 1 profile" evidence="10">
    <location>
        <begin position="87"/>
        <end position="335"/>
    </location>
</feature>
<evidence type="ECO:0000313" key="11">
    <source>
        <dbReference type="Ensembl" id="ENSXMAP00000037019.1"/>
    </source>
</evidence>
<feature type="transmembrane region" description="Helical" evidence="9">
    <location>
        <begin position="108"/>
        <end position="132"/>
    </location>
</feature>
<evidence type="ECO:0000256" key="7">
    <source>
        <dbReference type="ARBA" id="ARBA00023224"/>
    </source>
</evidence>
<name>A0A3B5R113_XIPMA</name>
<evidence type="ECO:0000256" key="3">
    <source>
        <dbReference type="ARBA" id="ARBA00022989"/>
    </source>
</evidence>
<dbReference type="GO" id="GO:0019957">
    <property type="term" value="F:C-C chemokine binding"/>
    <property type="evidence" value="ECO:0007669"/>
    <property type="project" value="TreeGrafter"/>
</dbReference>
<reference evidence="12" key="1">
    <citation type="submission" date="2012-01" db="EMBL/GenBank/DDBJ databases">
        <authorList>
            <person name="Walter R."/>
            <person name="Schartl M."/>
            <person name="Warren W."/>
        </authorList>
    </citation>
    <scope>NUCLEOTIDE SEQUENCE [LARGE SCALE GENOMIC DNA]</scope>
    <source>
        <strain evidence="12">JP 163 A</strain>
    </source>
</reference>
<dbReference type="SUPFAM" id="SSF81321">
    <property type="entry name" value="Family A G protein-coupled receptor-like"/>
    <property type="match status" value="1"/>
</dbReference>
<evidence type="ECO:0000256" key="2">
    <source>
        <dbReference type="ARBA" id="ARBA00022692"/>
    </source>
</evidence>
<feature type="transmembrane region" description="Helical" evidence="9">
    <location>
        <begin position="78"/>
        <end position="96"/>
    </location>
</feature>
<dbReference type="GO" id="GO:0016493">
    <property type="term" value="F:C-C chemokine receptor activity"/>
    <property type="evidence" value="ECO:0007669"/>
    <property type="project" value="TreeGrafter"/>
</dbReference>
<dbReference type="GO" id="GO:0009897">
    <property type="term" value="C:external side of plasma membrane"/>
    <property type="evidence" value="ECO:0007669"/>
    <property type="project" value="TreeGrafter"/>
</dbReference>
<dbReference type="PROSITE" id="PS50262">
    <property type="entry name" value="G_PROTEIN_RECEP_F1_2"/>
    <property type="match status" value="1"/>
</dbReference>
<evidence type="ECO:0000313" key="12">
    <source>
        <dbReference type="Proteomes" id="UP000002852"/>
    </source>
</evidence>
<dbReference type="InterPro" id="IPR050119">
    <property type="entry name" value="CCR1-9-like"/>
</dbReference>
<evidence type="ECO:0000256" key="9">
    <source>
        <dbReference type="SAM" id="Phobius"/>
    </source>
</evidence>
<evidence type="ECO:0000256" key="8">
    <source>
        <dbReference type="RuleBase" id="RU000688"/>
    </source>
</evidence>
<dbReference type="Gene3D" id="1.20.1070.10">
    <property type="entry name" value="Rhodopsin 7-helix transmembrane proteins"/>
    <property type="match status" value="1"/>
</dbReference>
<dbReference type="GO" id="GO:0007204">
    <property type="term" value="P:positive regulation of cytosolic calcium ion concentration"/>
    <property type="evidence" value="ECO:0007669"/>
    <property type="project" value="TreeGrafter"/>
</dbReference>
<reference evidence="11" key="4">
    <citation type="submission" date="2025-09" db="UniProtKB">
        <authorList>
            <consortium name="Ensembl"/>
        </authorList>
    </citation>
    <scope>IDENTIFICATION</scope>
    <source>
        <strain evidence="11">JP 163 A</strain>
    </source>
</reference>
<feature type="transmembrane region" description="Helical" evidence="9">
    <location>
        <begin position="186"/>
        <end position="207"/>
    </location>
</feature>
<feature type="transmembrane region" description="Helical" evidence="9">
    <location>
        <begin position="227"/>
        <end position="249"/>
    </location>
</feature>
<dbReference type="PRINTS" id="PR01157">
    <property type="entry name" value="P2YPURNOCPTR"/>
</dbReference>
<comment type="subcellular location">
    <subcellularLocation>
        <location evidence="1">Membrane</location>
    </subcellularLocation>
</comment>
<dbReference type="STRING" id="8083.ENSXMAP00000037019"/>
<dbReference type="GeneTree" id="ENSGT01020000230359"/>
<keyword evidence="2 8" id="KW-0812">Transmembrane</keyword>
<sequence>MSNITEDPLEVTSADYSGYYDYDMNSTHFVCEQDDMRTFSKGFLVTIYTLVFILGFLGKCINKAPKTLLLQTILPGTNMLISFFLKGNGLVVCVLVKHRNQTNMTDMCLFNLAFSDLLFLLTLPFYIHYTLIGKWTFGDFMCRFLSCSHHTGFFSSIFFMVIMTLDRYVVIMYAHKVARYRTTKACFSLIVLIWIVSFCVSLPTFIFTKLENDGETVGCFYRPESEIWVYYDLFATNILGLLIPMLVMVACYSRIIPTLVKMRTAKRHRIVKLIISIVIVFFLFWAPYHISRFLKFLYSTDLMASGCSVEMNLKVSTIVSEAIAYTHCCLNPIIYAFVGQKFMRRAMHLLKKWAPGPVSFKESSFRRSSVMSRSSVTSTVIM</sequence>
<organism evidence="11 12">
    <name type="scientific">Xiphophorus maculatus</name>
    <name type="common">Southern platyfish</name>
    <name type="synonym">Platypoecilus maculatus</name>
    <dbReference type="NCBI Taxonomy" id="8083"/>
    <lineage>
        <taxon>Eukaryota</taxon>
        <taxon>Metazoa</taxon>
        <taxon>Chordata</taxon>
        <taxon>Craniata</taxon>
        <taxon>Vertebrata</taxon>
        <taxon>Euteleostomi</taxon>
        <taxon>Actinopterygii</taxon>
        <taxon>Neopterygii</taxon>
        <taxon>Teleostei</taxon>
        <taxon>Neoteleostei</taxon>
        <taxon>Acanthomorphata</taxon>
        <taxon>Ovalentaria</taxon>
        <taxon>Atherinomorphae</taxon>
        <taxon>Cyprinodontiformes</taxon>
        <taxon>Poeciliidae</taxon>
        <taxon>Poeciliinae</taxon>
        <taxon>Xiphophorus</taxon>
    </lineage>
</organism>
<dbReference type="CDD" id="cd14984">
    <property type="entry name" value="7tmA_Chemokine_R"/>
    <property type="match status" value="1"/>
</dbReference>
<dbReference type="GO" id="GO:0006955">
    <property type="term" value="P:immune response"/>
    <property type="evidence" value="ECO:0007669"/>
    <property type="project" value="TreeGrafter"/>
</dbReference>
<dbReference type="OMA" id="AIAFTHC"/>